<reference evidence="1 2" key="1">
    <citation type="submission" date="2020-07" db="EMBL/GenBank/DDBJ databases">
        <title>Sequencing the genomes of 1000 actinobacteria strains.</title>
        <authorList>
            <person name="Klenk H.-P."/>
        </authorList>
    </citation>
    <scope>NUCLEOTIDE SEQUENCE [LARGE SCALE GENOMIC DNA]</scope>
    <source>
        <strain evidence="1 2">DSM 40398</strain>
    </source>
</reference>
<keyword evidence="2" id="KW-1185">Reference proteome</keyword>
<evidence type="ECO:0000313" key="1">
    <source>
        <dbReference type="EMBL" id="NYD51647.1"/>
    </source>
</evidence>
<name>A0A7Y9EPQ8_9ACTN</name>
<accession>A0A7Y9EPQ8</accession>
<dbReference type="AlphaFoldDB" id="A0A7Y9EPQ8"/>
<gene>
    <name evidence="1" type="ORF">BJY14_007630</name>
</gene>
<organism evidence="1 2">
    <name type="scientific">Actinomadura luteofluorescens</name>
    <dbReference type="NCBI Taxonomy" id="46163"/>
    <lineage>
        <taxon>Bacteria</taxon>
        <taxon>Bacillati</taxon>
        <taxon>Actinomycetota</taxon>
        <taxon>Actinomycetes</taxon>
        <taxon>Streptosporangiales</taxon>
        <taxon>Thermomonosporaceae</taxon>
        <taxon>Actinomadura</taxon>
    </lineage>
</organism>
<comment type="caution">
    <text evidence="1">The sequence shown here is derived from an EMBL/GenBank/DDBJ whole genome shotgun (WGS) entry which is preliminary data.</text>
</comment>
<sequence>MVHRRWQPLTHGFFGLGGVSAARTGAFRQAAGLRAVLTAGQDGASAAANLDVIH</sequence>
<evidence type="ECO:0000313" key="2">
    <source>
        <dbReference type="Proteomes" id="UP000529783"/>
    </source>
</evidence>
<proteinExistence type="predicted"/>
<dbReference type="EMBL" id="JACCBA010000001">
    <property type="protein sequence ID" value="NYD51647.1"/>
    <property type="molecule type" value="Genomic_DNA"/>
</dbReference>
<protein>
    <submittedName>
        <fullName evidence="1">Uncharacterized protein</fullName>
    </submittedName>
</protein>
<dbReference type="Proteomes" id="UP000529783">
    <property type="component" value="Unassembled WGS sequence"/>
</dbReference>